<dbReference type="GO" id="GO:0006487">
    <property type="term" value="P:protein N-linked glycosylation"/>
    <property type="evidence" value="ECO:0007669"/>
    <property type="project" value="TreeGrafter"/>
</dbReference>
<protein>
    <recommendedName>
        <fullName evidence="1">Glycosyltransferase 2-like domain-containing protein</fullName>
    </recommendedName>
</protein>
<organism evidence="2 3">
    <name type="scientific">Acinetobacter brisouii CIP 110357</name>
    <dbReference type="NCBI Taxonomy" id="1341683"/>
    <lineage>
        <taxon>Bacteria</taxon>
        <taxon>Pseudomonadati</taxon>
        <taxon>Pseudomonadota</taxon>
        <taxon>Gammaproteobacteria</taxon>
        <taxon>Moraxellales</taxon>
        <taxon>Moraxellaceae</taxon>
        <taxon>Acinetobacter</taxon>
    </lineage>
</organism>
<sequence length="248" mass="28187">MSYRAALMIPVYNHPHYLAALVEYLSQFALPIVLVNDGSNAETSQILRDLAAQYRDVVLVEHAQNMGKGQAVMTGLRRAAELGCSHALQLDADGQHHWQDVAKFLAVSEQHPEAMVIGQPIFDESVPKKRLYGRYASHIWVWINSLSLEIHDSMCGFRVYPLAATLAIMDQVELPARMGFDSEILVRLSWVGVHFENVATPVIYPEQGISHFRLWEDNWELTKMHSRLFAGMLCRLPRLLPQRLKGRD</sequence>
<dbReference type="OrthoDB" id="9804335at2"/>
<dbReference type="PANTHER" id="PTHR10859:SF91">
    <property type="entry name" value="DOLICHYL-PHOSPHATE BETA-GLUCOSYLTRANSFERASE"/>
    <property type="match status" value="1"/>
</dbReference>
<keyword evidence="3" id="KW-1185">Reference proteome</keyword>
<dbReference type="PANTHER" id="PTHR10859">
    <property type="entry name" value="GLYCOSYL TRANSFERASE"/>
    <property type="match status" value="1"/>
</dbReference>
<gene>
    <name evidence="2" type="ORF">P255_02227</name>
</gene>
<dbReference type="Proteomes" id="UP000018418">
    <property type="component" value="Unassembled WGS sequence"/>
</dbReference>
<dbReference type="InterPro" id="IPR029044">
    <property type="entry name" value="Nucleotide-diphossugar_trans"/>
</dbReference>
<feature type="domain" description="Glycosyltransferase 2-like" evidence="1">
    <location>
        <begin position="8"/>
        <end position="143"/>
    </location>
</feature>
<dbReference type="CDD" id="cd04179">
    <property type="entry name" value="DPM_DPG-synthase_like"/>
    <property type="match status" value="1"/>
</dbReference>
<accession>V2UNP0</accession>
<dbReference type="PATRIC" id="fig|1341683.3.peg.2200"/>
<dbReference type="Gene3D" id="3.90.550.10">
    <property type="entry name" value="Spore Coat Polysaccharide Biosynthesis Protein SpsA, Chain A"/>
    <property type="match status" value="1"/>
</dbReference>
<dbReference type="SUPFAM" id="SSF53448">
    <property type="entry name" value="Nucleotide-diphospho-sugar transferases"/>
    <property type="match status" value="1"/>
</dbReference>
<evidence type="ECO:0000313" key="2">
    <source>
        <dbReference type="EMBL" id="ESK50251.1"/>
    </source>
</evidence>
<comment type="caution">
    <text evidence="2">The sequence shown here is derived from an EMBL/GenBank/DDBJ whole genome shotgun (WGS) entry which is preliminary data.</text>
</comment>
<dbReference type="EMBL" id="AYEU01000007">
    <property type="protein sequence ID" value="ESK50251.1"/>
    <property type="molecule type" value="Genomic_DNA"/>
</dbReference>
<reference evidence="2 3" key="1">
    <citation type="submission" date="2013-10" db="EMBL/GenBank/DDBJ databases">
        <title>The Genome Sequence of Acinetobacter brisouii CIP 110357.</title>
        <authorList>
            <consortium name="The Broad Institute Genomics Platform"/>
            <consortium name="The Broad Institute Genome Sequencing Center for Infectious Disease"/>
            <person name="Cerqueira G."/>
            <person name="Feldgarden M."/>
            <person name="Courvalin P."/>
            <person name="Grillot-Courvalin C."/>
            <person name="Clermont D."/>
            <person name="Rocha E."/>
            <person name="Yoon E.-J."/>
            <person name="Nemec A."/>
            <person name="Young S.K."/>
            <person name="Zeng Q."/>
            <person name="Gargeya S."/>
            <person name="Fitzgerald M."/>
            <person name="Abouelleil A."/>
            <person name="Alvarado L."/>
            <person name="Berlin A.M."/>
            <person name="Chapman S.B."/>
            <person name="Gainer-Dewar J."/>
            <person name="Goldberg J."/>
            <person name="Gnerre S."/>
            <person name="Griggs A."/>
            <person name="Gujja S."/>
            <person name="Hansen M."/>
            <person name="Howarth C."/>
            <person name="Imamovic A."/>
            <person name="Ireland A."/>
            <person name="Larimer J."/>
            <person name="McCowan C."/>
            <person name="Murphy C."/>
            <person name="Pearson M."/>
            <person name="Poon T.W."/>
            <person name="Priest M."/>
            <person name="Roberts A."/>
            <person name="Saif S."/>
            <person name="Shea T."/>
            <person name="Sykes S."/>
            <person name="Wortman J."/>
            <person name="Nusbaum C."/>
            <person name="Birren B."/>
        </authorList>
    </citation>
    <scope>NUCLEOTIDE SEQUENCE [LARGE SCALE GENOMIC DNA]</scope>
    <source>
        <strain evidence="2 3">CIP 110357</strain>
    </source>
</reference>
<dbReference type="RefSeq" id="WP_004902216.1">
    <property type="nucleotide sequence ID" value="NZ_BBTI01000006.1"/>
</dbReference>
<dbReference type="AlphaFoldDB" id="V2UNP0"/>
<dbReference type="Pfam" id="PF00535">
    <property type="entry name" value="Glycos_transf_2"/>
    <property type="match status" value="1"/>
</dbReference>
<evidence type="ECO:0000313" key="3">
    <source>
        <dbReference type="Proteomes" id="UP000018418"/>
    </source>
</evidence>
<dbReference type="HOGENOM" id="CLU_033536_7_0_6"/>
<dbReference type="InterPro" id="IPR001173">
    <property type="entry name" value="Glyco_trans_2-like"/>
</dbReference>
<name>V2UNP0_9GAMM</name>
<evidence type="ECO:0000259" key="1">
    <source>
        <dbReference type="Pfam" id="PF00535"/>
    </source>
</evidence>
<proteinExistence type="predicted"/>